<gene>
    <name evidence="3" type="ORF">ASPSYDRAFT_89235</name>
</gene>
<feature type="compositionally biased region" description="Low complexity" evidence="1">
    <location>
        <begin position="229"/>
        <end position="251"/>
    </location>
</feature>
<feature type="region of interest" description="Disordered" evidence="1">
    <location>
        <begin position="583"/>
        <end position="609"/>
    </location>
</feature>
<feature type="compositionally biased region" description="Polar residues" evidence="1">
    <location>
        <begin position="486"/>
        <end position="512"/>
    </location>
</feature>
<keyword evidence="2" id="KW-1133">Transmembrane helix</keyword>
<organism evidence="3 4">
    <name type="scientific">Aspergillus sydowii CBS 593.65</name>
    <dbReference type="NCBI Taxonomy" id="1036612"/>
    <lineage>
        <taxon>Eukaryota</taxon>
        <taxon>Fungi</taxon>
        <taxon>Dikarya</taxon>
        <taxon>Ascomycota</taxon>
        <taxon>Pezizomycotina</taxon>
        <taxon>Eurotiomycetes</taxon>
        <taxon>Eurotiomycetidae</taxon>
        <taxon>Eurotiales</taxon>
        <taxon>Aspergillaceae</taxon>
        <taxon>Aspergillus</taxon>
        <taxon>Aspergillus subgen. Nidulantes</taxon>
    </lineage>
</organism>
<proteinExistence type="predicted"/>
<keyword evidence="2" id="KW-0812">Transmembrane</keyword>
<feature type="transmembrane region" description="Helical" evidence="2">
    <location>
        <begin position="856"/>
        <end position="887"/>
    </location>
</feature>
<dbReference type="RefSeq" id="XP_040702295.1">
    <property type="nucleotide sequence ID" value="XM_040852136.1"/>
</dbReference>
<dbReference type="AlphaFoldDB" id="A0A1L9TGC6"/>
<feature type="compositionally biased region" description="Low complexity" evidence="1">
    <location>
        <begin position="662"/>
        <end position="676"/>
    </location>
</feature>
<dbReference type="GeneID" id="63768209"/>
<feature type="compositionally biased region" description="Basic and acidic residues" evidence="1">
    <location>
        <begin position="175"/>
        <end position="207"/>
    </location>
</feature>
<feature type="region of interest" description="Disordered" evidence="1">
    <location>
        <begin position="14"/>
        <end position="403"/>
    </location>
</feature>
<evidence type="ECO:0000313" key="4">
    <source>
        <dbReference type="Proteomes" id="UP000184356"/>
    </source>
</evidence>
<feature type="region of interest" description="Disordered" evidence="1">
    <location>
        <begin position="417"/>
        <end position="448"/>
    </location>
</feature>
<accession>A0A1L9TGC6</accession>
<dbReference type="OrthoDB" id="5415055at2759"/>
<feature type="region of interest" description="Disordered" evidence="1">
    <location>
        <begin position="734"/>
        <end position="762"/>
    </location>
</feature>
<feature type="compositionally biased region" description="Basic and acidic residues" evidence="1">
    <location>
        <begin position="88"/>
        <end position="134"/>
    </location>
</feature>
<feature type="region of interest" description="Disordered" evidence="1">
    <location>
        <begin position="486"/>
        <end position="515"/>
    </location>
</feature>
<sequence length="904" mass="100386">MAYDLVNGRMLNLQSRQHRGKGGIRDFDMNNTRNGVAELAARSESNASEAGSPKSPPRLRTTPTKLPVLKVFTDKEPSGRNGVAAPVKQREHDGSPEHGSPKPLDQERERYWRKVRDRLDKDLSASWNREKPKVTENPAYKKIISLANAPRQEIAKHKWKYSGGSSSEKQSTSNTDHETKPKYSTPAREKSKESTSSPRDRISDGKRRTYSNRSASSNGSELSSQRYKSSSTTDSTYNSNSSVSPISGPSSMKEWEDRFVVHMPSAREPNPPTMNVRQITQYQRSIERVQTEGESMVDPDTLPSPRNGTPEQHVKPTDPSGKRLGTLDGQESRPPASNTETDDKPTYSPSHPRYYCPDEVGKQRCSTIWEESSIGPKKKPPHANEDGSFLGCKEINGPHDRNPDEILYFSTPERPRVVNISTSRMPRVRRESKLAQTHQPKREPGETSLVQEEWEPIFQNLKHAQCSKPTPKVLCREAQCQQLKTRNSTIQASKDEQGSTGTQTEASENQKPISKPDDVFIITPTITRTMVTMGDLRGNVPNHTGTREPTSRSAGEIITDARTRPWINTKVSINNTKGVVSPSGLRRVSQNSCGKLSAPSAKPLDSAAPTNIPVVKQRAETMAIATIKPVTGERPRGIRGFTRMPGIRKSSTESRIEPLPDSSSKSTSPSTSTRASHIPPKKSTLSSNSPEVKSPGLISTKSPTPPTPKSSPQSRVTTMQAKIFDVAELDGHQLDDHREDNSDNKVSHSDQDQSGSETRSDTKRFMSSQTFHMVIDMIFLFFAQVQGFYHQIKANRGSKVVLLKLFLNGILGMLEHCLCVFRKGLAIISAYNATGVWPKTYDKDAAWLLTDFGQAIAYLLILGFVAMIVSRAVGVVILVGAWIMWFVRPFALTVRAISRILFLL</sequence>
<reference evidence="4" key="1">
    <citation type="journal article" date="2017" name="Genome Biol.">
        <title>Comparative genomics reveals high biological diversity and specific adaptations in the industrially and medically important fungal genus Aspergillus.</title>
        <authorList>
            <person name="de Vries R.P."/>
            <person name="Riley R."/>
            <person name="Wiebenga A."/>
            <person name="Aguilar-Osorio G."/>
            <person name="Amillis S."/>
            <person name="Uchima C.A."/>
            <person name="Anderluh G."/>
            <person name="Asadollahi M."/>
            <person name="Askin M."/>
            <person name="Barry K."/>
            <person name="Battaglia E."/>
            <person name="Bayram O."/>
            <person name="Benocci T."/>
            <person name="Braus-Stromeyer S.A."/>
            <person name="Caldana C."/>
            <person name="Canovas D."/>
            <person name="Cerqueira G.C."/>
            <person name="Chen F."/>
            <person name="Chen W."/>
            <person name="Choi C."/>
            <person name="Clum A."/>
            <person name="Dos Santos R.A."/>
            <person name="Damasio A.R."/>
            <person name="Diallinas G."/>
            <person name="Emri T."/>
            <person name="Fekete E."/>
            <person name="Flipphi M."/>
            <person name="Freyberg S."/>
            <person name="Gallo A."/>
            <person name="Gournas C."/>
            <person name="Habgood R."/>
            <person name="Hainaut M."/>
            <person name="Harispe M.L."/>
            <person name="Henrissat B."/>
            <person name="Hilden K.S."/>
            <person name="Hope R."/>
            <person name="Hossain A."/>
            <person name="Karabika E."/>
            <person name="Karaffa L."/>
            <person name="Karanyi Z."/>
            <person name="Krasevec N."/>
            <person name="Kuo A."/>
            <person name="Kusch H."/>
            <person name="LaButti K."/>
            <person name="Lagendijk E.L."/>
            <person name="Lapidus A."/>
            <person name="Levasseur A."/>
            <person name="Lindquist E."/>
            <person name="Lipzen A."/>
            <person name="Logrieco A.F."/>
            <person name="MacCabe A."/>
            <person name="Maekelae M.R."/>
            <person name="Malavazi I."/>
            <person name="Melin P."/>
            <person name="Meyer V."/>
            <person name="Mielnichuk N."/>
            <person name="Miskei M."/>
            <person name="Molnar A.P."/>
            <person name="Mule G."/>
            <person name="Ngan C.Y."/>
            <person name="Orejas M."/>
            <person name="Orosz E."/>
            <person name="Ouedraogo J.P."/>
            <person name="Overkamp K.M."/>
            <person name="Park H.-S."/>
            <person name="Perrone G."/>
            <person name="Piumi F."/>
            <person name="Punt P.J."/>
            <person name="Ram A.F."/>
            <person name="Ramon A."/>
            <person name="Rauscher S."/>
            <person name="Record E."/>
            <person name="Riano-Pachon D.M."/>
            <person name="Robert V."/>
            <person name="Roehrig J."/>
            <person name="Ruller R."/>
            <person name="Salamov A."/>
            <person name="Salih N.S."/>
            <person name="Samson R.A."/>
            <person name="Sandor E."/>
            <person name="Sanguinetti M."/>
            <person name="Schuetze T."/>
            <person name="Sepcic K."/>
            <person name="Shelest E."/>
            <person name="Sherlock G."/>
            <person name="Sophianopoulou V."/>
            <person name="Squina F.M."/>
            <person name="Sun H."/>
            <person name="Susca A."/>
            <person name="Todd R.B."/>
            <person name="Tsang A."/>
            <person name="Unkles S.E."/>
            <person name="van de Wiele N."/>
            <person name="van Rossen-Uffink D."/>
            <person name="Oliveira J.V."/>
            <person name="Vesth T.C."/>
            <person name="Visser J."/>
            <person name="Yu J.-H."/>
            <person name="Zhou M."/>
            <person name="Andersen M.R."/>
            <person name="Archer D.B."/>
            <person name="Baker S.E."/>
            <person name="Benoit I."/>
            <person name="Brakhage A.A."/>
            <person name="Braus G.H."/>
            <person name="Fischer R."/>
            <person name="Frisvad J.C."/>
            <person name="Goldman G.H."/>
            <person name="Houbraken J."/>
            <person name="Oakley B."/>
            <person name="Pocsi I."/>
            <person name="Scazzocchio C."/>
            <person name="Seiboth B."/>
            <person name="vanKuyk P.A."/>
            <person name="Wortman J."/>
            <person name="Dyer P.S."/>
            <person name="Grigoriev I.V."/>
        </authorList>
    </citation>
    <scope>NUCLEOTIDE SEQUENCE [LARGE SCALE GENOMIC DNA]</scope>
    <source>
        <strain evidence="4">CBS 593.65</strain>
    </source>
</reference>
<dbReference type="STRING" id="1036612.A0A1L9TGC6"/>
<evidence type="ECO:0000313" key="3">
    <source>
        <dbReference type="EMBL" id="OJJ58489.1"/>
    </source>
</evidence>
<feature type="region of interest" description="Disordered" evidence="1">
    <location>
        <begin position="630"/>
        <end position="716"/>
    </location>
</feature>
<evidence type="ECO:0000256" key="2">
    <source>
        <dbReference type="SAM" id="Phobius"/>
    </source>
</evidence>
<name>A0A1L9TGC6_9EURO</name>
<dbReference type="VEuPathDB" id="FungiDB:ASPSYDRAFT_89235"/>
<evidence type="ECO:0000256" key="1">
    <source>
        <dbReference type="SAM" id="MobiDB-lite"/>
    </source>
</evidence>
<protein>
    <recommendedName>
        <fullName evidence="5">NTP binding protein</fullName>
    </recommendedName>
</protein>
<feature type="compositionally biased region" description="Polar residues" evidence="1">
    <location>
        <begin position="273"/>
        <end position="284"/>
    </location>
</feature>
<feature type="compositionally biased region" description="Basic and acidic residues" evidence="1">
    <location>
        <begin position="734"/>
        <end position="751"/>
    </location>
</feature>
<feature type="transmembrane region" description="Helical" evidence="2">
    <location>
        <begin position="770"/>
        <end position="789"/>
    </location>
</feature>
<feature type="compositionally biased region" description="Polar residues" evidence="1">
    <location>
        <begin position="211"/>
        <end position="228"/>
    </location>
</feature>
<dbReference type="Proteomes" id="UP000184356">
    <property type="component" value="Unassembled WGS sequence"/>
</dbReference>
<keyword evidence="4" id="KW-1185">Reference proteome</keyword>
<keyword evidence="2" id="KW-0472">Membrane</keyword>
<evidence type="ECO:0008006" key="5">
    <source>
        <dbReference type="Google" id="ProtNLM"/>
    </source>
</evidence>
<dbReference type="EMBL" id="KV878586">
    <property type="protein sequence ID" value="OJJ58489.1"/>
    <property type="molecule type" value="Genomic_DNA"/>
</dbReference>
<feature type="compositionally biased region" description="Low complexity" evidence="1">
    <location>
        <begin position="58"/>
        <end position="67"/>
    </location>
</feature>